<dbReference type="Proteomes" id="UP000596660">
    <property type="component" value="Unplaced"/>
</dbReference>
<feature type="domain" description="F-box" evidence="1">
    <location>
        <begin position="77"/>
        <end position="123"/>
    </location>
</feature>
<reference evidence="2" key="1">
    <citation type="journal article" date="2017" name="Nature">
        <title>The genome of Chenopodium quinoa.</title>
        <authorList>
            <person name="Jarvis D.E."/>
            <person name="Ho Y.S."/>
            <person name="Lightfoot D.J."/>
            <person name="Schmoeckel S.M."/>
            <person name="Li B."/>
            <person name="Borm T.J.A."/>
            <person name="Ohyanagi H."/>
            <person name="Mineta K."/>
            <person name="Michell C.T."/>
            <person name="Saber N."/>
            <person name="Kharbatia N.M."/>
            <person name="Rupper R.R."/>
            <person name="Sharp A.R."/>
            <person name="Dally N."/>
            <person name="Boughton B.A."/>
            <person name="Woo Y.H."/>
            <person name="Gao G."/>
            <person name="Schijlen E.G.W.M."/>
            <person name="Guo X."/>
            <person name="Momin A.A."/>
            <person name="Negrao S."/>
            <person name="Al-Babili S."/>
            <person name="Gehring C."/>
            <person name="Roessner U."/>
            <person name="Jung C."/>
            <person name="Murphy K."/>
            <person name="Arold S.T."/>
            <person name="Gojobori T."/>
            <person name="van der Linden C.G."/>
            <person name="van Loo E.N."/>
            <person name="Jellen E.N."/>
            <person name="Maughan P.J."/>
            <person name="Tester M."/>
        </authorList>
    </citation>
    <scope>NUCLEOTIDE SEQUENCE [LARGE SCALE GENOMIC DNA]</scope>
    <source>
        <strain evidence="2">cv. PI 614886</strain>
    </source>
</reference>
<accession>A0A803MKV9</accession>
<evidence type="ECO:0000313" key="3">
    <source>
        <dbReference type="Proteomes" id="UP000596660"/>
    </source>
</evidence>
<evidence type="ECO:0000259" key="1">
    <source>
        <dbReference type="PROSITE" id="PS50181"/>
    </source>
</evidence>
<dbReference type="PANTHER" id="PTHR47744">
    <property type="entry name" value="OS05G0526300 PROTEIN"/>
    <property type="match status" value="1"/>
</dbReference>
<evidence type="ECO:0000313" key="2">
    <source>
        <dbReference type="EnsemblPlants" id="AUR62031450-RA:cds"/>
    </source>
</evidence>
<dbReference type="InterPro" id="IPR001810">
    <property type="entry name" value="F-box_dom"/>
</dbReference>
<reference evidence="2" key="2">
    <citation type="submission" date="2021-03" db="UniProtKB">
        <authorList>
            <consortium name="EnsemblPlants"/>
        </authorList>
    </citation>
    <scope>IDENTIFICATION</scope>
</reference>
<dbReference type="AlphaFoldDB" id="A0A803MKV9"/>
<name>A0A803MKV9_CHEQI</name>
<protein>
    <recommendedName>
        <fullName evidence="1">F-box domain-containing protein</fullName>
    </recommendedName>
</protein>
<dbReference type="Gene3D" id="1.20.1280.50">
    <property type="match status" value="1"/>
</dbReference>
<dbReference type="EnsemblPlants" id="AUR62031450-RA">
    <property type="protein sequence ID" value="AUR62031450-RA:cds"/>
    <property type="gene ID" value="AUR62031450"/>
</dbReference>
<dbReference type="Gramene" id="AUR62031450-RA">
    <property type="protein sequence ID" value="AUR62031450-RA:cds"/>
    <property type="gene ID" value="AUR62031450"/>
</dbReference>
<dbReference type="OMA" id="CDSIVWH"/>
<sequence>MNLHKVWHCSVHPDELKSFNNFKLCTRMQTQSAVSAANLLSQCAEAALPKQKRSIAATEFKQAKVAYKRRAKTQLEEKDPVQLPQDVLVHLFNFLDLPSLVSAGMVCRSWNAAATDNYLWQLHYNCHFGDSQSILKVEGLQGGVTAEERQHTASNGVFKDANYDWKDAFRRAYSGLPSWRYKYNRGYCCHCSSIVWLSNLKCPKKHLGQQQLRPVSPGQIVTYIFDGKKIWLLMHNSDSESDEDEDPGHKF</sequence>
<dbReference type="InterPro" id="IPR057039">
    <property type="entry name" value="At5g52880_ARM"/>
</dbReference>
<dbReference type="SUPFAM" id="SSF81383">
    <property type="entry name" value="F-box domain"/>
    <property type="match status" value="1"/>
</dbReference>
<keyword evidence="3" id="KW-1185">Reference proteome</keyword>
<dbReference type="SMART" id="SM00256">
    <property type="entry name" value="FBOX"/>
    <property type="match status" value="1"/>
</dbReference>
<dbReference type="Pfam" id="PF24104">
    <property type="entry name" value="At5g52880_ARM"/>
    <property type="match status" value="1"/>
</dbReference>
<dbReference type="InterPro" id="IPR036047">
    <property type="entry name" value="F-box-like_dom_sf"/>
</dbReference>
<dbReference type="PANTHER" id="PTHR47744:SF1">
    <property type="entry name" value="OS05G0526300 PROTEIN"/>
    <property type="match status" value="1"/>
</dbReference>
<organism evidence="2 3">
    <name type="scientific">Chenopodium quinoa</name>
    <name type="common">Quinoa</name>
    <dbReference type="NCBI Taxonomy" id="63459"/>
    <lineage>
        <taxon>Eukaryota</taxon>
        <taxon>Viridiplantae</taxon>
        <taxon>Streptophyta</taxon>
        <taxon>Embryophyta</taxon>
        <taxon>Tracheophyta</taxon>
        <taxon>Spermatophyta</taxon>
        <taxon>Magnoliopsida</taxon>
        <taxon>eudicotyledons</taxon>
        <taxon>Gunneridae</taxon>
        <taxon>Pentapetalae</taxon>
        <taxon>Caryophyllales</taxon>
        <taxon>Chenopodiaceae</taxon>
        <taxon>Chenopodioideae</taxon>
        <taxon>Atripliceae</taxon>
        <taxon>Chenopodium</taxon>
    </lineage>
</organism>
<proteinExistence type="predicted"/>
<dbReference type="Pfam" id="PF12937">
    <property type="entry name" value="F-box-like"/>
    <property type="match status" value="1"/>
</dbReference>
<dbReference type="PROSITE" id="PS50181">
    <property type="entry name" value="FBOX"/>
    <property type="match status" value="1"/>
</dbReference>